<accession>A0A8S1ERK9</accession>
<protein>
    <recommendedName>
        <fullName evidence="3">2-(3-amino-3-carboxypropyl)histidine synthase subunit 2</fullName>
    </recommendedName>
</protein>
<dbReference type="Proteomes" id="UP000494206">
    <property type="component" value="Unassembled WGS sequence"/>
</dbReference>
<dbReference type="GO" id="GO:0017183">
    <property type="term" value="P:protein histidyl modification to diphthamide"/>
    <property type="evidence" value="ECO:0007669"/>
    <property type="project" value="InterPro"/>
</dbReference>
<dbReference type="OrthoDB" id="449241at2759"/>
<reference evidence="1 2" key="1">
    <citation type="submission" date="2020-04" db="EMBL/GenBank/DDBJ databases">
        <authorList>
            <person name="Laetsch R D."/>
            <person name="Stevens L."/>
            <person name="Kumar S."/>
            <person name="Blaxter L. M."/>
        </authorList>
    </citation>
    <scope>NUCLEOTIDE SEQUENCE [LARGE SCALE GENOMIC DNA]</scope>
</reference>
<name>A0A8S1ERK9_9PELO</name>
<evidence type="ECO:0000313" key="2">
    <source>
        <dbReference type="Proteomes" id="UP000494206"/>
    </source>
</evidence>
<dbReference type="InterPro" id="IPR016435">
    <property type="entry name" value="DPH1/DPH2"/>
</dbReference>
<comment type="caution">
    <text evidence="1">The sequence shown here is derived from an EMBL/GenBank/DDBJ whole genome shotgun (WGS) entry which is preliminary data.</text>
</comment>
<organism evidence="1 2">
    <name type="scientific">Caenorhabditis bovis</name>
    <dbReference type="NCBI Taxonomy" id="2654633"/>
    <lineage>
        <taxon>Eukaryota</taxon>
        <taxon>Metazoa</taxon>
        <taxon>Ecdysozoa</taxon>
        <taxon>Nematoda</taxon>
        <taxon>Chromadorea</taxon>
        <taxon>Rhabditida</taxon>
        <taxon>Rhabditina</taxon>
        <taxon>Rhabditomorpha</taxon>
        <taxon>Rhabditoidea</taxon>
        <taxon>Rhabditidae</taxon>
        <taxon>Peloderinae</taxon>
        <taxon>Caenorhabditis</taxon>
    </lineage>
</organism>
<proteinExistence type="predicted"/>
<dbReference type="SFLD" id="SFLDS00032">
    <property type="entry name" value="Radical_SAM_3-amino-3-carboxyp"/>
    <property type="match status" value="1"/>
</dbReference>
<dbReference type="PANTHER" id="PTHR10762:SF2">
    <property type="entry name" value="2-(3-AMINO-3-CARBOXYPROPYL)HISTIDINE SYNTHASE SUBUNIT 2"/>
    <property type="match status" value="1"/>
</dbReference>
<dbReference type="Gene3D" id="3.40.50.11840">
    <property type="entry name" value="Diphthamide synthesis DPH1/DPH2 domain 1"/>
    <property type="match status" value="1"/>
</dbReference>
<dbReference type="FunFam" id="3.40.50.11840:FF:000002">
    <property type="entry name" value="2-(3-amino-3-carboxypropyl)histidine synthase subunit 2"/>
    <property type="match status" value="1"/>
</dbReference>
<evidence type="ECO:0008006" key="3">
    <source>
        <dbReference type="Google" id="ProtNLM"/>
    </source>
</evidence>
<dbReference type="InterPro" id="IPR042263">
    <property type="entry name" value="DPH1/DPH2_1"/>
</dbReference>
<dbReference type="PANTHER" id="PTHR10762">
    <property type="entry name" value="DIPHTHAMIDE BIOSYNTHESIS PROTEIN"/>
    <property type="match status" value="1"/>
</dbReference>
<dbReference type="NCBIfam" id="TIGR00322">
    <property type="entry name" value="diphth2_R"/>
    <property type="match status" value="1"/>
</dbReference>
<sequence>MSHEDSVTTSQFFSGATPAEIHLEESSSVLPTILTSLDEKKFGDFFEISETIEWIRKNDYKRIALQFPDEFLQCSRRVSVLIEDKTGAKTYILADTSYRSCCIDEVAAAHAICDALIHYGEACLSIPTLNIPVKYDFSEI</sequence>
<dbReference type="EMBL" id="CADEPM010000004">
    <property type="protein sequence ID" value="CAB3404634.1"/>
    <property type="molecule type" value="Genomic_DNA"/>
</dbReference>
<evidence type="ECO:0000313" key="1">
    <source>
        <dbReference type="EMBL" id="CAB3404634.1"/>
    </source>
</evidence>
<dbReference type="GO" id="GO:0090560">
    <property type="term" value="F:2-(3-amino-3-carboxypropyl)histidine synthase activity"/>
    <property type="evidence" value="ECO:0007669"/>
    <property type="project" value="InterPro"/>
</dbReference>
<dbReference type="Pfam" id="PF01866">
    <property type="entry name" value="Diphthamide_syn"/>
    <property type="match status" value="1"/>
</dbReference>
<gene>
    <name evidence="1" type="ORF">CBOVIS_LOCUS6935</name>
</gene>
<dbReference type="AlphaFoldDB" id="A0A8S1ERK9"/>
<keyword evidence="2" id="KW-1185">Reference proteome</keyword>